<protein>
    <submittedName>
        <fullName evidence="2">Uncharacterized protein</fullName>
    </submittedName>
</protein>
<dbReference type="Proteomes" id="UP000828251">
    <property type="component" value="Unassembled WGS sequence"/>
</dbReference>
<name>A0A9D3ZYH8_9ROSI</name>
<dbReference type="OrthoDB" id="1679286at2759"/>
<evidence type="ECO:0000313" key="2">
    <source>
        <dbReference type="EMBL" id="KAH1073804.1"/>
    </source>
</evidence>
<evidence type="ECO:0000313" key="3">
    <source>
        <dbReference type="Proteomes" id="UP000828251"/>
    </source>
</evidence>
<organism evidence="2 3">
    <name type="scientific">Gossypium stocksii</name>
    <dbReference type="NCBI Taxonomy" id="47602"/>
    <lineage>
        <taxon>Eukaryota</taxon>
        <taxon>Viridiplantae</taxon>
        <taxon>Streptophyta</taxon>
        <taxon>Embryophyta</taxon>
        <taxon>Tracheophyta</taxon>
        <taxon>Spermatophyta</taxon>
        <taxon>Magnoliopsida</taxon>
        <taxon>eudicotyledons</taxon>
        <taxon>Gunneridae</taxon>
        <taxon>Pentapetalae</taxon>
        <taxon>rosids</taxon>
        <taxon>malvids</taxon>
        <taxon>Malvales</taxon>
        <taxon>Malvaceae</taxon>
        <taxon>Malvoideae</taxon>
        <taxon>Gossypium</taxon>
    </lineage>
</organism>
<reference evidence="2 3" key="1">
    <citation type="journal article" date="2021" name="Plant Biotechnol. J.">
        <title>Multi-omics assisted identification of the key and species-specific regulatory components of drought-tolerant mechanisms in Gossypium stocksii.</title>
        <authorList>
            <person name="Yu D."/>
            <person name="Ke L."/>
            <person name="Zhang D."/>
            <person name="Wu Y."/>
            <person name="Sun Y."/>
            <person name="Mei J."/>
            <person name="Sun J."/>
            <person name="Sun Y."/>
        </authorList>
    </citation>
    <scope>NUCLEOTIDE SEQUENCE [LARGE SCALE GENOMIC DNA]</scope>
    <source>
        <strain evidence="3">cv. E1</strain>
        <tissue evidence="2">Leaf</tissue>
    </source>
</reference>
<sequence>MGNWLGRSKLKVTPLEDDIGMTTKRREDGGESSRKSLDATTSPVRIKVRMTKAKLDELKALASMSQGDSRLGRLIVKECLEGRLCPRVVVGQPHALVNSRSRLLSMKKGSKMRVVSEK</sequence>
<dbReference type="EMBL" id="JAIQCV010000008">
    <property type="protein sequence ID" value="KAH1073804.1"/>
    <property type="molecule type" value="Genomic_DNA"/>
</dbReference>
<gene>
    <name evidence="2" type="ORF">J1N35_026132</name>
</gene>
<comment type="caution">
    <text evidence="2">The sequence shown here is derived from an EMBL/GenBank/DDBJ whole genome shotgun (WGS) entry which is preliminary data.</text>
</comment>
<proteinExistence type="predicted"/>
<feature type="region of interest" description="Disordered" evidence="1">
    <location>
        <begin position="15"/>
        <end position="42"/>
    </location>
</feature>
<accession>A0A9D3ZYH8</accession>
<evidence type="ECO:0000256" key="1">
    <source>
        <dbReference type="SAM" id="MobiDB-lite"/>
    </source>
</evidence>
<feature type="compositionally biased region" description="Basic and acidic residues" evidence="1">
    <location>
        <begin position="24"/>
        <end position="37"/>
    </location>
</feature>
<keyword evidence="3" id="KW-1185">Reference proteome</keyword>
<dbReference type="AlphaFoldDB" id="A0A9D3ZYH8"/>